<accession>A0A9W6AZ36</accession>
<gene>
    <name evidence="1" type="ORF">AtubIFM56815_003254</name>
</gene>
<protein>
    <submittedName>
        <fullName evidence="1">Uncharacterized protein</fullName>
    </submittedName>
</protein>
<proteinExistence type="predicted"/>
<sequence length="78" mass="8806">MGLGFLPACIGRQLYDGKFDLLQTAHSVHLDAENVPVSNVARVQAFAFGMNFEVTAQYPPRKANCIKRLEFFRVDVYL</sequence>
<dbReference type="EMBL" id="BRPE01000014">
    <property type="protein sequence ID" value="GLA88790.1"/>
    <property type="molecule type" value="Genomic_DNA"/>
</dbReference>
<evidence type="ECO:0000313" key="2">
    <source>
        <dbReference type="Proteomes" id="UP001144157"/>
    </source>
</evidence>
<dbReference type="Proteomes" id="UP001144157">
    <property type="component" value="Unassembled WGS sequence"/>
</dbReference>
<comment type="caution">
    <text evidence="1">The sequence shown here is derived from an EMBL/GenBank/DDBJ whole genome shotgun (WGS) entry which is preliminary data.</text>
</comment>
<reference evidence="1" key="1">
    <citation type="submission" date="2022-07" db="EMBL/GenBank/DDBJ databases">
        <title>Taxonomy of Aspergillus series Nigri: significant species reduction supported by multi-species coalescent approaches.</title>
        <authorList>
            <person name="Bian C."/>
            <person name="Kusuya Y."/>
            <person name="Sklenar F."/>
            <person name="D'hooge E."/>
            <person name="Yaguchi T."/>
            <person name="Takahashi H."/>
            <person name="Hubka V."/>
        </authorList>
    </citation>
    <scope>NUCLEOTIDE SEQUENCE</scope>
    <source>
        <strain evidence="1">IFM 56815</strain>
    </source>
</reference>
<dbReference type="AlphaFoldDB" id="A0A9W6AZ36"/>
<evidence type="ECO:0000313" key="1">
    <source>
        <dbReference type="EMBL" id="GLA88790.1"/>
    </source>
</evidence>
<name>A0A9W6AZ36_ASPTU</name>
<organism evidence="1 2">
    <name type="scientific">Aspergillus tubingensis</name>
    <dbReference type="NCBI Taxonomy" id="5068"/>
    <lineage>
        <taxon>Eukaryota</taxon>
        <taxon>Fungi</taxon>
        <taxon>Dikarya</taxon>
        <taxon>Ascomycota</taxon>
        <taxon>Pezizomycotina</taxon>
        <taxon>Eurotiomycetes</taxon>
        <taxon>Eurotiomycetidae</taxon>
        <taxon>Eurotiales</taxon>
        <taxon>Aspergillaceae</taxon>
        <taxon>Aspergillus</taxon>
        <taxon>Aspergillus subgen. Circumdati</taxon>
    </lineage>
</organism>